<dbReference type="RefSeq" id="XP_005837814.1">
    <property type="nucleotide sequence ID" value="XM_005837757.1"/>
</dbReference>
<dbReference type="GeneID" id="17307489"/>
<evidence type="ECO:0000313" key="2">
    <source>
        <dbReference type="EnsemblProtists" id="EKX50834"/>
    </source>
</evidence>
<dbReference type="EMBL" id="JH992977">
    <property type="protein sequence ID" value="EKX50834.1"/>
    <property type="molecule type" value="Genomic_DNA"/>
</dbReference>
<protein>
    <submittedName>
        <fullName evidence="1 2">Uncharacterized protein</fullName>
    </submittedName>
</protein>
<proteinExistence type="predicted"/>
<dbReference type="AlphaFoldDB" id="L1JRD8"/>
<evidence type="ECO:0000313" key="3">
    <source>
        <dbReference type="Proteomes" id="UP000011087"/>
    </source>
</evidence>
<gene>
    <name evidence="1" type="ORF">GUITHDRAFT_151083</name>
</gene>
<name>L1JRD8_GUITC</name>
<dbReference type="HOGENOM" id="CLU_1411223_0_0_1"/>
<reference evidence="1 3" key="1">
    <citation type="journal article" date="2012" name="Nature">
        <title>Algal genomes reveal evolutionary mosaicism and the fate of nucleomorphs.</title>
        <authorList>
            <consortium name="DOE Joint Genome Institute"/>
            <person name="Curtis B.A."/>
            <person name="Tanifuji G."/>
            <person name="Burki F."/>
            <person name="Gruber A."/>
            <person name="Irimia M."/>
            <person name="Maruyama S."/>
            <person name="Arias M.C."/>
            <person name="Ball S.G."/>
            <person name="Gile G.H."/>
            <person name="Hirakawa Y."/>
            <person name="Hopkins J.F."/>
            <person name="Kuo A."/>
            <person name="Rensing S.A."/>
            <person name="Schmutz J."/>
            <person name="Symeonidi A."/>
            <person name="Elias M."/>
            <person name="Eveleigh R.J."/>
            <person name="Herman E.K."/>
            <person name="Klute M.J."/>
            <person name="Nakayama T."/>
            <person name="Obornik M."/>
            <person name="Reyes-Prieto A."/>
            <person name="Armbrust E.V."/>
            <person name="Aves S.J."/>
            <person name="Beiko R.G."/>
            <person name="Coutinho P."/>
            <person name="Dacks J.B."/>
            <person name="Durnford D.G."/>
            <person name="Fast N.M."/>
            <person name="Green B.R."/>
            <person name="Grisdale C.J."/>
            <person name="Hempel F."/>
            <person name="Henrissat B."/>
            <person name="Hoppner M.P."/>
            <person name="Ishida K."/>
            <person name="Kim E."/>
            <person name="Koreny L."/>
            <person name="Kroth P.G."/>
            <person name="Liu Y."/>
            <person name="Malik S.B."/>
            <person name="Maier U.G."/>
            <person name="McRose D."/>
            <person name="Mock T."/>
            <person name="Neilson J.A."/>
            <person name="Onodera N.T."/>
            <person name="Poole A.M."/>
            <person name="Pritham E.J."/>
            <person name="Richards T.A."/>
            <person name="Rocap G."/>
            <person name="Roy S.W."/>
            <person name="Sarai C."/>
            <person name="Schaack S."/>
            <person name="Shirato S."/>
            <person name="Slamovits C.H."/>
            <person name="Spencer D.F."/>
            <person name="Suzuki S."/>
            <person name="Worden A.Z."/>
            <person name="Zauner S."/>
            <person name="Barry K."/>
            <person name="Bell C."/>
            <person name="Bharti A.K."/>
            <person name="Crow J.A."/>
            <person name="Grimwood J."/>
            <person name="Kramer R."/>
            <person name="Lindquist E."/>
            <person name="Lucas S."/>
            <person name="Salamov A."/>
            <person name="McFadden G.I."/>
            <person name="Lane C.E."/>
            <person name="Keeling P.J."/>
            <person name="Gray M.W."/>
            <person name="Grigoriev I.V."/>
            <person name="Archibald J.M."/>
        </authorList>
    </citation>
    <scope>NUCLEOTIDE SEQUENCE</scope>
    <source>
        <strain evidence="1 3">CCMP2712</strain>
    </source>
</reference>
<sequence length="193" mass="20991">MVGTAFSALLSAPASSSFRLTAPRSSLAASCALSRPHSPSILLPASPSFVQQGASRHRAAGDAVAFALQDLAKGKEDHEAFIASLSCTGKVTETLFAPVEEKLYEFRLRSKLSRREEEQSLQATLQPLIVRALILLTILQVASQLVLLQAKNVIITDTKVLQAFPVRVIQAVLGIRSKRLRKFKTGCVETFWC</sequence>
<reference evidence="3" key="2">
    <citation type="submission" date="2012-11" db="EMBL/GenBank/DDBJ databases">
        <authorList>
            <person name="Kuo A."/>
            <person name="Curtis B.A."/>
            <person name="Tanifuji G."/>
            <person name="Burki F."/>
            <person name="Gruber A."/>
            <person name="Irimia M."/>
            <person name="Maruyama S."/>
            <person name="Arias M.C."/>
            <person name="Ball S.G."/>
            <person name="Gile G.H."/>
            <person name="Hirakawa Y."/>
            <person name="Hopkins J.F."/>
            <person name="Rensing S.A."/>
            <person name="Schmutz J."/>
            <person name="Symeonidi A."/>
            <person name="Elias M."/>
            <person name="Eveleigh R.J."/>
            <person name="Herman E.K."/>
            <person name="Klute M.J."/>
            <person name="Nakayama T."/>
            <person name="Obornik M."/>
            <person name="Reyes-Prieto A."/>
            <person name="Armbrust E.V."/>
            <person name="Aves S.J."/>
            <person name="Beiko R.G."/>
            <person name="Coutinho P."/>
            <person name="Dacks J.B."/>
            <person name="Durnford D.G."/>
            <person name="Fast N.M."/>
            <person name="Green B.R."/>
            <person name="Grisdale C."/>
            <person name="Hempe F."/>
            <person name="Henrissat B."/>
            <person name="Hoppner M.P."/>
            <person name="Ishida K.-I."/>
            <person name="Kim E."/>
            <person name="Koreny L."/>
            <person name="Kroth P.G."/>
            <person name="Liu Y."/>
            <person name="Malik S.-B."/>
            <person name="Maier U.G."/>
            <person name="McRose D."/>
            <person name="Mock T."/>
            <person name="Neilson J.A."/>
            <person name="Onodera N.T."/>
            <person name="Poole A.M."/>
            <person name="Pritham E.J."/>
            <person name="Richards T.A."/>
            <person name="Rocap G."/>
            <person name="Roy S.W."/>
            <person name="Sarai C."/>
            <person name="Schaack S."/>
            <person name="Shirato S."/>
            <person name="Slamovits C.H."/>
            <person name="Spencer D.F."/>
            <person name="Suzuki S."/>
            <person name="Worden A.Z."/>
            <person name="Zauner S."/>
            <person name="Barry K."/>
            <person name="Bell C."/>
            <person name="Bharti A.K."/>
            <person name="Crow J.A."/>
            <person name="Grimwood J."/>
            <person name="Kramer R."/>
            <person name="Lindquist E."/>
            <person name="Lucas S."/>
            <person name="Salamov A."/>
            <person name="McFadden G.I."/>
            <person name="Lane C.E."/>
            <person name="Keeling P.J."/>
            <person name="Gray M.W."/>
            <person name="Grigoriev I.V."/>
            <person name="Archibald J.M."/>
        </authorList>
    </citation>
    <scope>NUCLEOTIDE SEQUENCE</scope>
    <source>
        <strain evidence="3">CCMP2712</strain>
    </source>
</reference>
<evidence type="ECO:0000313" key="1">
    <source>
        <dbReference type="EMBL" id="EKX50834.1"/>
    </source>
</evidence>
<dbReference type="EnsemblProtists" id="EKX50834">
    <property type="protein sequence ID" value="EKX50834"/>
    <property type="gene ID" value="GUITHDRAFT_151083"/>
</dbReference>
<dbReference type="PaxDb" id="55529-EKX50834"/>
<keyword evidence="3" id="KW-1185">Reference proteome</keyword>
<organism evidence="1">
    <name type="scientific">Guillardia theta (strain CCMP2712)</name>
    <name type="common">Cryptophyte</name>
    <dbReference type="NCBI Taxonomy" id="905079"/>
    <lineage>
        <taxon>Eukaryota</taxon>
        <taxon>Cryptophyceae</taxon>
        <taxon>Pyrenomonadales</taxon>
        <taxon>Geminigeraceae</taxon>
        <taxon>Guillardia</taxon>
    </lineage>
</organism>
<accession>L1JRD8</accession>
<reference evidence="2" key="3">
    <citation type="submission" date="2015-06" db="UniProtKB">
        <authorList>
            <consortium name="EnsemblProtists"/>
        </authorList>
    </citation>
    <scope>IDENTIFICATION</scope>
</reference>
<dbReference type="KEGG" id="gtt:GUITHDRAFT_151083"/>
<dbReference type="Proteomes" id="UP000011087">
    <property type="component" value="Unassembled WGS sequence"/>
</dbReference>